<dbReference type="AlphaFoldDB" id="A0AAV8F7J9"/>
<protein>
    <submittedName>
        <fullName evidence="3">Mediator of RNA polymerase II transcription subunit 33A</fullName>
    </submittedName>
</protein>
<dbReference type="PANTHER" id="PTHR33739">
    <property type="entry name" value="OS07G0681500 PROTEIN"/>
    <property type="match status" value="1"/>
</dbReference>
<keyword evidence="2" id="KW-0812">Transmembrane</keyword>
<feature type="transmembrane region" description="Helical" evidence="2">
    <location>
        <begin position="863"/>
        <end position="887"/>
    </location>
</feature>
<reference evidence="3" key="1">
    <citation type="submission" date="2022-08" db="EMBL/GenBank/DDBJ databases">
        <authorList>
            <person name="Marques A."/>
        </authorList>
    </citation>
    <scope>NUCLEOTIDE SEQUENCE</scope>
    <source>
        <strain evidence="3">RhyPub2mFocal</strain>
        <tissue evidence="3">Leaves</tissue>
    </source>
</reference>
<feature type="compositionally biased region" description="Low complexity" evidence="1">
    <location>
        <begin position="495"/>
        <end position="519"/>
    </location>
</feature>
<proteinExistence type="predicted"/>
<gene>
    <name evidence="3" type="ORF">LUZ62_038188</name>
</gene>
<feature type="transmembrane region" description="Helical" evidence="2">
    <location>
        <begin position="809"/>
        <end position="829"/>
    </location>
</feature>
<comment type="caution">
    <text evidence="3">The sequence shown here is derived from an EMBL/GenBank/DDBJ whole genome shotgun (WGS) entry which is preliminary data.</text>
</comment>
<keyword evidence="2" id="KW-1133">Transmembrane helix</keyword>
<keyword evidence="4" id="KW-1185">Reference proteome</keyword>
<sequence>MENLMDGKIFCPAAAFELLTGLTRTLQRVNQASWQDTFQALWISALQLVQRARDPMAGPVQYIESRLSMLLSIVPLSIAPLLNEEKNTIITEGVSSRKQSLVACLQSLKQFASLLQPPQPVVSAANDAATKAVIVVMDFKQASGSLTIPPNCSRKAVGNLLHLVVESCIAKDLIDTTAYFWPGYVVPCDVIKDSNSPPIQECPWLKFMQEAPFTMSLQNALMVTPVPSVIELKKLYHLALHGSEEERSAAPKILCGASLIQGWTIQEHVVHAVVKLLSPQLPLNAPVTGDANLYLGHMHMLTALLSCLSNYSVIQTLALYGMIPEVVAALMPLCEAFGSFPPPSTNQSSTREEVSAYSVFSFAFLFLLRLCKFHGPDRAIHPYSCGGPVRPDLKLDFHLLMRNSRIRKAGTPSMKYYMSNVVDSYLDLRRHLVHVDSFPKLRAWYFENEACSTPDISDKCNPSRMHQASNKILNFVCRNMNKANWTVGGSGGGSSTNTSTSSSTFHSSSSASSSSGSFGSTSEDKYQGLPLYPAWELLEALPLVLDAMLSACAFGTISSRDLVTGLIDLVEFFPASIAAIIRYFKSEISRGTWKSVPMNGTDWPSPGEALYSLELEVKEVLERLGVHIENCYSHNAQPMLPLPLAAFLSLTITFRLDKNSGYTRGVISQAISNYAIISPWPIMLTVGGIWTKKAPRWHDFLVYLGARCRFTNDKGAIDQLLWRCFKAFLGPTSEDSNYMTPTRGVIGLLGESVCNSHAMSPGSLFLCTSQVYHAPHYFSELILKLVVELSCELAEWTLRGSAQLKFGKISLATAICSVHQVAMLGATLLCVTGRSPLVRVLFAEVVPIFLLSKREERSKQMTFICNILEGYALSYLLFFSAALMFGVRARLAPDKSRNSEICPHVIARYLSFIARVTEGNVVLRCDPAMWKAHVSSFLGLIVKFSPAWLSVTKLDILKKLSSCLRGWHEHDLAFCLLELGGTCAIETALESLL</sequence>
<keyword evidence="2" id="KW-0472">Membrane</keyword>
<organism evidence="3 4">
    <name type="scientific">Rhynchospora pubera</name>
    <dbReference type="NCBI Taxonomy" id="906938"/>
    <lineage>
        <taxon>Eukaryota</taxon>
        <taxon>Viridiplantae</taxon>
        <taxon>Streptophyta</taxon>
        <taxon>Embryophyta</taxon>
        <taxon>Tracheophyta</taxon>
        <taxon>Spermatophyta</taxon>
        <taxon>Magnoliopsida</taxon>
        <taxon>Liliopsida</taxon>
        <taxon>Poales</taxon>
        <taxon>Cyperaceae</taxon>
        <taxon>Cyperoideae</taxon>
        <taxon>Rhynchosporeae</taxon>
        <taxon>Rhynchospora</taxon>
    </lineage>
</organism>
<evidence type="ECO:0000313" key="4">
    <source>
        <dbReference type="Proteomes" id="UP001140206"/>
    </source>
</evidence>
<name>A0AAV8F7J9_9POAL</name>
<evidence type="ECO:0000256" key="1">
    <source>
        <dbReference type="SAM" id="MobiDB-lite"/>
    </source>
</evidence>
<dbReference type="InterPro" id="IPR039638">
    <property type="entry name" value="MED33A/B"/>
</dbReference>
<dbReference type="EMBL" id="JAMFTS010000002">
    <property type="protein sequence ID" value="KAJ4786942.1"/>
    <property type="molecule type" value="Genomic_DNA"/>
</dbReference>
<accession>A0AAV8F7J9</accession>
<dbReference type="Proteomes" id="UP001140206">
    <property type="component" value="Chromosome 2"/>
</dbReference>
<dbReference type="GO" id="GO:2000762">
    <property type="term" value="P:regulation of phenylpropanoid metabolic process"/>
    <property type="evidence" value="ECO:0007669"/>
    <property type="project" value="InterPro"/>
</dbReference>
<dbReference type="PANTHER" id="PTHR33739:SF3">
    <property type="entry name" value="OS07G0681500 PROTEIN"/>
    <property type="match status" value="1"/>
</dbReference>
<dbReference type="GO" id="GO:0016592">
    <property type="term" value="C:mediator complex"/>
    <property type="evidence" value="ECO:0007669"/>
    <property type="project" value="InterPro"/>
</dbReference>
<evidence type="ECO:0000256" key="2">
    <source>
        <dbReference type="SAM" id="Phobius"/>
    </source>
</evidence>
<evidence type="ECO:0000313" key="3">
    <source>
        <dbReference type="EMBL" id="KAJ4786942.1"/>
    </source>
</evidence>
<feature type="region of interest" description="Disordered" evidence="1">
    <location>
        <begin position="488"/>
        <end position="519"/>
    </location>
</feature>